<feature type="region of interest" description="Disordered" evidence="2">
    <location>
        <begin position="418"/>
        <end position="441"/>
    </location>
</feature>
<name>A0A165YHG7_9AGAM</name>
<keyword evidence="3" id="KW-1133">Transmembrane helix</keyword>
<feature type="compositionally biased region" description="Low complexity" evidence="2">
    <location>
        <begin position="46"/>
        <end position="65"/>
    </location>
</feature>
<feature type="transmembrane region" description="Helical" evidence="3">
    <location>
        <begin position="245"/>
        <end position="269"/>
    </location>
</feature>
<dbReference type="AlphaFoldDB" id="A0A165YHG7"/>
<keyword evidence="5" id="KW-1185">Reference proteome</keyword>
<feature type="transmembrane region" description="Helical" evidence="3">
    <location>
        <begin position="281"/>
        <end position="299"/>
    </location>
</feature>
<keyword evidence="3" id="KW-0472">Membrane</keyword>
<dbReference type="PANTHER" id="PTHR19241">
    <property type="entry name" value="ATP-BINDING CASSETTE TRANSPORTER"/>
    <property type="match status" value="1"/>
</dbReference>
<accession>A0A165YHG7</accession>
<feature type="region of interest" description="Disordered" evidence="2">
    <location>
        <begin position="45"/>
        <end position="93"/>
    </location>
</feature>
<protein>
    <submittedName>
        <fullName evidence="4">Uncharacterized protein</fullName>
    </submittedName>
</protein>
<feature type="transmembrane region" description="Helical" evidence="3">
    <location>
        <begin position="172"/>
        <end position="192"/>
    </location>
</feature>
<evidence type="ECO:0000313" key="4">
    <source>
        <dbReference type="EMBL" id="KZP09563.1"/>
    </source>
</evidence>
<proteinExistence type="predicted"/>
<evidence type="ECO:0000256" key="1">
    <source>
        <dbReference type="ARBA" id="ARBA00022448"/>
    </source>
</evidence>
<feature type="transmembrane region" description="Helical" evidence="3">
    <location>
        <begin position="6"/>
        <end position="28"/>
    </location>
</feature>
<organism evidence="4 5">
    <name type="scientific">Athelia psychrophila</name>
    <dbReference type="NCBI Taxonomy" id="1759441"/>
    <lineage>
        <taxon>Eukaryota</taxon>
        <taxon>Fungi</taxon>
        <taxon>Dikarya</taxon>
        <taxon>Basidiomycota</taxon>
        <taxon>Agaricomycotina</taxon>
        <taxon>Agaricomycetes</taxon>
        <taxon>Agaricomycetidae</taxon>
        <taxon>Atheliales</taxon>
        <taxon>Atheliaceae</taxon>
        <taxon>Athelia</taxon>
    </lineage>
</organism>
<sequence length="441" mass="48160">MGYGLYDALYLTVIATDIAYLPAIVLIYQVSQSLYKLFDKGPLAATSPRTGRSPPTSSSPVPNRTRASREWTPLGGRAPPTTSNRHGRVQAGSRGDRQECCGLLRKCEGGKGKHTRDQSSCTISILMQGADLVRGHGSADYALFLFVFQAIFMGSVLFHAADSASAYFSREYVLFVLLYSDLITTAEIPILFSHRSIVLWQQKAAMYHPFVEAVTLTLVDTSISLIIFCTIMYEAVKLQQSASQFFIFFLFYTVTLTMKGIFRALAAAVPAEAPAQAASGNYAIIVAFDIFFIAAYWFFTEYNAPAESSNLSGKAPADKEVDKALAEARTVTDIFSWQHVQYVDPVGDGEKRRLLDDVSGYVVPGKLTALTRKATLPNLLAHRVSTNFVIGDRLVNGQRCPPNLRRSPGTASRWICTSPLAPSTGHPSSPQNAAAGVRVAR</sequence>
<dbReference type="OrthoDB" id="245989at2759"/>
<evidence type="ECO:0000313" key="5">
    <source>
        <dbReference type="Proteomes" id="UP000076532"/>
    </source>
</evidence>
<feature type="transmembrane region" description="Helical" evidence="3">
    <location>
        <begin position="141"/>
        <end position="160"/>
    </location>
</feature>
<dbReference type="EMBL" id="KV417697">
    <property type="protein sequence ID" value="KZP09563.1"/>
    <property type="molecule type" value="Genomic_DNA"/>
</dbReference>
<dbReference type="STRING" id="436010.A0A165YHG7"/>
<reference evidence="4 5" key="1">
    <citation type="journal article" date="2016" name="Mol. Biol. Evol.">
        <title>Comparative Genomics of Early-Diverging Mushroom-Forming Fungi Provides Insights into the Origins of Lignocellulose Decay Capabilities.</title>
        <authorList>
            <person name="Nagy L.G."/>
            <person name="Riley R."/>
            <person name="Tritt A."/>
            <person name="Adam C."/>
            <person name="Daum C."/>
            <person name="Floudas D."/>
            <person name="Sun H."/>
            <person name="Yadav J.S."/>
            <person name="Pangilinan J."/>
            <person name="Larsson K.H."/>
            <person name="Matsuura K."/>
            <person name="Barry K."/>
            <person name="Labutti K."/>
            <person name="Kuo R."/>
            <person name="Ohm R.A."/>
            <person name="Bhattacharya S.S."/>
            <person name="Shirouzu T."/>
            <person name="Yoshinaga Y."/>
            <person name="Martin F.M."/>
            <person name="Grigoriev I.V."/>
            <person name="Hibbett D.S."/>
        </authorList>
    </citation>
    <scope>NUCLEOTIDE SEQUENCE [LARGE SCALE GENOMIC DNA]</scope>
    <source>
        <strain evidence="4 5">CBS 109695</strain>
    </source>
</reference>
<evidence type="ECO:0000256" key="3">
    <source>
        <dbReference type="SAM" id="Phobius"/>
    </source>
</evidence>
<keyword evidence="3" id="KW-0812">Transmembrane</keyword>
<evidence type="ECO:0000256" key="2">
    <source>
        <dbReference type="SAM" id="MobiDB-lite"/>
    </source>
</evidence>
<dbReference type="Proteomes" id="UP000076532">
    <property type="component" value="Unassembled WGS sequence"/>
</dbReference>
<feature type="transmembrane region" description="Helical" evidence="3">
    <location>
        <begin position="213"/>
        <end position="233"/>
    </location>
</feature>
<gene>
    <name evidence="4" type="ORF">FIBSPDRAFT_938432</name>
</gene>
<keyword evidence="1" id="KW-0813">Transport</keyword>